<dbReference type="InterPro" id="IPR020625">
    <property type="entry name" value="Schiff_base-form_aldolases_AS"/>
</dbReference>
<feature type="active site" description="Proton donor/acceptor" evidence="12">
    <location>
        <position position="125"/>
    </location>
</feature>
<evidence type="ECO:0000256" key="4">
    <source>
        <dbReference type="ARBA" id="ARBA00022490"/>
    </source>
</evidence>
<gene>
    <name evidence="14" type="ORF">AKJ64_03915</name>
</gene>
<sequence length="286" mass="31213">MLTPFDEDEEIDEEKLRDLVNLLIDGGVHALYPCGSIGEFSNMTAEEMKRVDGIVIDEADGEVPVLPGTGASGTKEAIKRTKQAEEIGADAVINVTPYYLDTPQEGLLEHFGRIAESADLPVLLYHIPQCTGQEFSPDTVAKLDKKYDNIVGLKDSSGDFSRIGKILRKTSDDFMFFQGQPDLLLPTLFMGGDGGVAGTANIHPESCVSVYEKFQDGDIEEAREIQLKTIDPLTEACSIGPFPANYKNASKLAGLDLGPARCPIRSLTEKEKQKQSRALKDLDLMS</sequence>
<dbReference type="GO" id="GO:0008675">
    <property type="term" value="F:2-dehydro-3-deoxy-phosphogluconate aldolase activity"/>
    <property type="evidence" value="ECO:0007669"/>
    <property type="project" value="UniProtKB-ARBA"/>
</dbReference>
<dbReference type="UniPathway" id="UPA00034">
    <property type="reaction ID" value="UER00017"/>
</dbReference>
<feature type="binding site" evidence="13">
    <location>
        <position position="196"/>
    </location>
    <ligand>
        <name>pyruvate</name>
        <dbReference type="ChEBI" id="CHEBI:15361"/>
    </ligand>
</feature>
<accession>A0A133UD95</accession>
<dbReference type="EMBL" id="LHXN01000075">
    <property type="protein sequence ID" value="KXA92145.1"/>
    <property type="molecule type" value="Genomic_DNA"/>
</dbReference>
<dbReference type="Proteomes" id="UP000070373">
    <property type="component" value="Unassembled WGS sequence"/>
</dbReference>
<comment type="pathway">
    <text evidence="2">Amino-acid biosynthesis; L-lysine biosynthesis via DAP pathway; (S)-tetrahydrodipicolinate from L-aspartate: step 3/4.</text>
</comment>
<dbReference type="InterPro" id="IPR002220">
    <property type="entry name" value="DapA-like"/>
</dbReference>
<evidence type="ECO:0000256" key="12">
    <source>
        <dbReference type="PIRSR" id="PIRSR001365-1"/>
    </source>
</evidence>
<keyword evidence="6" id="KW-0220">Diaminopimelate biosynthesis</keyword>
<keyword evidence="15" id="KW-1185">Reference proteome</keyword>
<dbReference type="GO" id="GO:0008840">
    <property type="term" value="F:4-hydroxy-tetrahydrodipicolinate synthase activity"/>
    <property type="evidence" value="ECO:0007669"/>
    <property type="project" value="UniProtKB-UniRule"/>
</dbReference>
<comment type="catalytic activity">
    <reaction evidence="10">
        <text>L-aspartate 4-semialdehyde + pyruvate = (2S,4S)-4-hydroxy-2,3,4,5-tetrahydrodipicolinate + H2O + H(+)</text>
        <dbReference type="Rhea" id="RHEA:34171"/>
        <dbReference type="ChEBI" id="CHEBI:15361"/>
        <dbReference type="ChEBI" id="CHEBI:15377"/>
        <dbReference type="ChEBI" id="CHEBI:15378"/>
        <dbReference type="ChEBI" id="CHEBI:67139"/>
        <dbReference type="ChEBI" id="CHEBI:537519"/>
        <dbReference type="EC" id="4.3.3.7"/>
    </reaction>
</comment>
<dbReference type="PANTHER" id="PTHR12128:SF66">
    <property type="entry name" value="4-HYDROXY-2-OXOGLUTARATE ALDOLASE, MITOCHONDRIAL"/>
    <property type="match status" value="1"/>
</dbReference>
<evidence type="ECO:0000313" key="15">
    <source>
        <dbReference type="Proteomes" id="UP000070373"/>
    </source>
</evidence>
<dbReference type="AlphaFoldDB" id="A0A133UD95"/>
<reference evidence="14 15" key="1">
    <citation type="journal article" date="2016" name="Sci. Rep.">
        <title>Metabolic traits of an uncultured archaeal lineage -MSBL1- from brine pools of the Red Sea.</title>
        <authorList>
            <person name="Mwirichia R."/>
            <person name="Alam I."/>
            <person name="Rashid M."/>
            <person name="Vinu M."/>
            <person name="Ba-Alawi W."/>
            <person name="Anthony Kamau A."/>
            <person name="Kamanda Ngugi D."/>
            <person name="Goker M."/>
            <person name="Klenk H.P."/>
            <person name="Bajic V."/>
            <person name="Stingl U."/>
        </authorList>
    </citation>
    <scope>NUCLEOTIDE SEQUENCE [LARGE SCALE GENOMIC DNA]</scope>
    <source>
        <strain evidence="14">SCGC-AAA259E17</strain>
    </source>
</reference>
<keyword evidence="5" id="KW-0028">Amino-acid biosynthesis</keyword>
<evidence type="ECO:0000256" key="13">
    <source>
        <dbReference type="PIRSR" id="PIRSR001365-2"/>
    </source>
</evidence>
<evidence type="ECO:0000256" key="5">
    <source>
        <dbReference type="ARBA" id="ARBA00022605"/>
    </source>
</evidence>
<comment type="function">
    <text evidence="1">Catalyzes the condensation of (S)-aspartate-beta-semialdehyde [(S)-ASA] and pyruvate to 4-hydroxy-tetrahydrodipicolinate (HTPA).</text>
</comment>
<evidence type="ECO:0000256" key="10">
    <source>
        <dbReference type="ARBA" id="ARBA00047836"/>
    </source>
</evidence>
<dbReference type="InterPro" id="IPR005263">
    <property type="entry name" value="DapA"/>
</dbReference>
<proteinExistence type="predicted"/>
<keyword evidence="8" id="KW-0456">Lyase</keyword>
<evidence type="ECO:0000256" key="9">
    <source>
        <dbReference type="ARBA" id="ARBA00023270"/>
    </source>
</evidence>
<comment type="caution">
    <text evidence="14">The sequence shown here is derived from an EMBL/GenBank/DDBJ whole genome shotgun (WGS) entry which is preliminary data.</text>
</comment>
<name>A0A133UD95_9EURY</name>
<keyword evidence="7" id="KW-0457">Lysine biosynthesis</keyword>
<keyword evidence="4" id="KW-0963">Cytoplasm</keyword>
<evidence type="ECO:0000256" key="7">
    <source>
        <dbReference type="ARBA" id="ARBA00023154"/>
    </source>
</evidence>
<dbReference type="CDD" id="cd00408">
    <property type="entry name" value="DHDPS-like"/>
    <property type="match status" value="1"/>
</dbReference>
<evidence type="ECO:0000256" key="2">
    <source>
        <dbReference type="ARBA" id="ARBA00005120"/>
    </source>
</evidence>
<dbReference type="SMART" id="SM01130">
    <property type="entry name" value="DHDPS"/>
    <property type="match status" value="1"/>
</dbReference>
<evidence type="ECO:0000256" key="8">
    <source>
        <dbReference type="ARBA" id="ARBA00023239"/>
    </source>
</evidence>
<dbReference type="Gene3D" id="3.20.20.70">
    <property type="entry name" value="Aldolase class I"/>
    <property type="match status" value="1"/>
</dbReference>
<protein>
    <recommendedName>
        <fullName evidence="3 11">4-hydroxy-tetrahydrodipicolinate synthase</fullName>
        <ecNumber evidence="3 11">4.3.3.7</ecNumber>
    </recommendedName>
</protein>
<dbReference type="GO" id="GO:0009089">
    <property type="term" value="P:lysine biosynthetic process via diaminopimelate"/>
    <property type="evidence" value="ECO:0007669"/>
    <property type="project" value="UniProtKB-UniRule"/>
</dbReference>
<evidence type="ECO:0000256" key="3">
    <source>
        <dbReference type="ARBA" id="ARBA00012086"/>
    </source>
</evidence>
<evidence type="ECO:0000256" key="1">
    <source>
        <dbReference type="ARBA" id="ARBA00003294"/>
    </source>
</evidence>
<dbReference type="SUPFAM" id="SSF51569">
    <property type="entry name" value="Aldolase"/>
    <property type="match status" value="1"/>
</dbReference>
<keyword evidence="9" id="KW-0704">Schiff base</keyword>
<dbReference type="NCBIfam" id="TIGR00674">
    <property type="entry name" value="dapA"/>
    <property type="match status" value="1"/>
</dbReference>
<dbReference type="GO" id="GO:0019877">
    <property type="term" value="P:diaminopimelate biosynthetic process"/>
    <property type="evidence" value="ECO:0007669"/>
    <property type="project" value="UniProtKB-KW"/>
</dbReference>
<feature type="active site" description="Schiff-base intermediate with substrate" evidence="12">
    <location>
        <position position="154"/>
    </location>
</feature>
<evidence type="ECO:0000256" key="6">
    <source>
        <dbReference type="ARBA" id="ARBA00022915"/>
    </source>
</evidence>
<dbReference type="PROSITE" id="PS00666">
    <property type="entry name" value="DHDPS_2"/>
    <property type="match status" value="1"/>
</dbReference>
<dbReference type="PANTHER" id="PTHR12128">
    <property type="entry name" value="DIHYDRODIPICOLINATE SYNTHASE"/>
    <property type="match status" value="1"/>
</dbReference>
<evidence type="ECO:0000313" key="14">
    <source>
        <dbReference type="EMBL" id="KXA92145.1"/>
    </source>
</evidence>
<dbReference type="Pfam" id="PF00701">
    <property type="entry name" value="DHDPS"/>
    <property type="match status" value="1"/>
</dbReference>
<dbReference type="PIRSF" id="PIRSF001365">
    <property type="entry name" value="DHDPS"/>
    <property type="match status" value="1"/>
</dbReference>
<dbReference type="InterPro" id="IPR013785">
    <property type="entry name" value="Aldolase_TIM"/>
</dbReference>
<dbReference type="EC" id="4.3.3.7" evidence="3 11"/>
<dbReference type="PRINTS" id="PR00146">
    <property type="entry name" value="DHPICSNTHASE"/>
</dbReference>
<organism evidence="14 15">
    <name type="scientific">candidate division MSBL1 archaeon SCGC-AAA259E17</name>
    <dbReference type="NCBI Taxonomy" id="1698263"/>
    <lineage>
        <taxon>Archaea</taxon>
        <taxon>Methanobacteriati</taxon>
        <taxon>Methanobacteriota</taxon>
        <taxon>candidate division MSBL1</taxon>
    </lineage>
</organism>
<evidence type="ECO:0000256" key="11">
    <source>
        <dbReference type="NCBIfam" id="TIGR00674"/>
    </source>
</evidence>